<dbReference type="InterPro" id="IPR014729">
    <property type="entry name" value="Rossmann-like_a/b/a_fold"/>
</dbReference>
<gene>
    <name evidence="6 8" type="primary">tilS</name>
    <name evidence="8" type="ordered locus">G5S_0036</name>
</gene>
<dbReference type="CDD" id="cd01992">
    <property type="entry name" value="TilS_N"/>
    <property type="match status" value="1"/>
</dbReference>
<evidence type="ECO:0000313" key="9">
    <source>
        <dbReference type="Proteomes" id="UP000008305"/>
    </source>
</evidence>
<keyword evidence="6" id="KW-0963">Cytoplasm</keyword>
<evidence type="ECO:0000256" key="3">
    <source>
        <dbReference type="ARBA" id="ARBA00022741"/>
    </source>
</evidence>
<dbReference type="Pfam" id="PF01171">
    <property type="entry name" value="ATP_bind_3"/>
    <property type="match status" value="1"/>
</dbReference>
<evidence type="ECO:0000259" key="7">
    <source>
        <dbReference type="Pfam" id="PF01171"/>
    </source>
</evidence>
<dbReference type="InterPro" id="IPR012094">
    <property type="entry name" value="tRNA_Ile_lys_synt"/>
</dbReference>
<dbReference type="GO" id="GO:0005524">
    <property type="term" value="F:ATP binding"/>
    <property type="evidence" value="ECO:0007669"/>
    <property type="project" value="UniProtKB-UniRule"/>
</dbReference>
<dbReference type="InterPro" id="IPR012795">
    <property type="entry name" value="tRNA_Ile_lys_synt_N"/>
</dbReference>
<feature type="domain" description="tRNA(Ile)-lysidine/2-thiocytidine synthase N-terminal" evidence="7">
    <location>
        <begin position="26"/>
        <end position="201"/>
    </location>
</feature>
<dbReference type="GO" id="GO:0032267">
    <property type="term" value="F:tRNA(Ile)-lysidine synthase activity"/>
    <property type="evidence" value="ECO:0007669"/>
    <property type="project" value="UniProtKB-EC"/>
</dbReference>
<comment type="domain">
    <text evidence="6">The N-terminal region contains the highly conserved SGGXDS motif, predicted to be a P-loop motif involved in ATP binding.</text>
</comment>
<name>A0AA34RC99_CHLPE</name>
<dbReference type="HAMAP" id="MF_01161">
    <property type="entry name" value="tRNA_Ile_lys_synt"/>
    <property type="match status" value="1"/>
</dbReference>
<dbReference type="RefSeq" id="WP_013712150.1">
    <property type="nucleotide sequence ID" value="NC_015408.1"/>
</dbReference>
<evidence type="ECO:0000313" key="8">
    <source>
        <dbReference type="EMBL" id="AEB41071.1"/>
    </source>
</evidence>
<organism evidence="8 9">
    <name type="scientific">Chlamydia pecorum (strain ATCC VR-628 / DSM 29919 / E58)</name>
    <name type="common">Chlamydophila pecorum</name>
    <dbReference type="NCBI Taxonomy" id="331635"/>
    <lineage>
        <taxon>Bacteria</taxon>
        <taxon>Pseudomonadati</taxon>
        <taxon>Chlamydiota</taxon>
        <taxon>Chlamydiia</taxon>
        <taxon>Chlamydiales</taxon>
        <taxon>Chlamydiaceae</taxon>
        <taxon>Chlamydia/Chlamydophila group</taxon>
        <taxon>Chlamydia</taxon>
    </lineage>
</organism>
<dbReference type="AlphaFoldDB" id="A0AA34RC99"/>
<evidence type="ECO:0000256" key="5">
    <source>
        <dbReference type="ARBA" id="ARBA00048539"/>
    </source>
</evidence>
<evidence type="ECO:0000256" key="4">
    <source>
        <dbReference type="ARBA" id="ARBA00022840"/>
    </source>
</evidence>
<keyword evidence="4 6" id="KW-0067">ATP-binding</keyword>
<reference evidence="8 9" key="1">
    <citation type="journal article" date="2011" name="J. Bacteriol.">
        <title>Genome sequence of the obligate intracellular animal pathogen Chlamydia pecorum E58.</title>
        <authorList>
            <person name="Mojica S."/>
            <person name="Huot Creasy H."/>
            <person name="Daugherty S."/>
            <person name="Read T.D."/>
            <person name="Kim T."/>
            <person name="Kaltenboeck B."/>
            <person name="Bavoil P."/>
            <person name="Myers G.S."/>
        </authorList>
    </citation>
    <scope>NUCLEOTIDE SEQUENCE [LARGE SCALE GENOMIC DNA]</scope>
    <source>
        <strain evidence="8 9">E58</strain>
    </source>
</reference>
<dbReference type="EMBL" id="CP002608">
    <property type="protein sequence ID" value="AEB41071.1"/>
    <property type="molecule type" value="Genomic_DNA"/>
</dbReference>
<dbReference type="Proteomes" id="UP000008305">
    <property type="component" value="Chromosome"/>
</dbReference>
<keyword evidence="3 6" id="KW-0547">Nucleotide-binding</keyword>
<dbReference type="KEGG" id="cpm:G5S_0036"/>
<comment type="similarity">
    <text evidence="6">Belongs to the tRNA(Ile)-lysidine synthase family.</text>
</comment>
<comment type="function">
    <text evidence="6">Ligates lysine onto the cytidine present at position 34 of the AUA codon-specific tRNA(Ile) that contains the anticodon CAU, in an ATP-dependent manner. Cytidine is converted to lysidine, thus changing the amino acid specificity of the tRNA from methionine to isoleucine.</text>
</comment>
<feature type="binding site" evidence="6">
    <location>
        <begin position="31"/>
        <end position="36"/>
    </location>
    <ligand>
        <name>ATP</name>
        <dbReference type="ChEBI" id="CHEBI:30616"/>
    </ligand>
</feature>
<dbReference type="NCBIfam" id="TIGR02432">
    <property type="entry name" value="lysidine_TilS_N"/>
    <property type="match status" value="1"/>
</dbReference>
<proteinExistence type="inferred from homology"/>
<dbReference type="GO" id="GO:0005737">
    <property type="term" value="C:cytoplasm"/>
    <property type="evidence" value="ECO:0007669"/>
    <property type="project" value="UniProtKB-SubCell"/>
</dbReference>
<dbReference type="GO" id="GO:0006400">
    <property type="term" value="P:tRNA modification"/>
    <property type="evidence" value="ECO:0007669"/>
    <property type="project" value="UniProtKB-UniRule"/>
</dbReference>
<accession>A0AA34RC99</accession>
<comment type="subcellular location">
    <subcellularLocation>
        <location evidence="6">Cytoplasm</location>
    </subcellularLocation>
</comment>
<keyword evidence="9" id="KW-1185">Reference proteome</keyword>
<dbReference type="EC" id="6.3.4.19" evidence="6"/>
<keyword evidence="2 6" id="KW-0819">tRNA processing</keyword>
<keyword evidence="1 6" id="KW-0436">Ligase</keyword>
<dbReference type="Gene3D" id="3.40.50.620">
    <property type="entry name" value="HUPs"/>
    <property type="match status" value="1"/>
</dbReference>
<evidence type="ECO:0000256" key="2">
    <source>
        <dbReference type="ARBA" id="ARBA00022694"/>
    </source>
</evidence>
<evidence type="ECO:0000256" key="1">
    <source>
        <dbReference type="ARBA" id="ARBA00022598"/>
    </source>
</evidence>
<dbReference type="PANTHER" id="PTHR43033">
    <property type="entry name" value="TRNA(ILE)-LYSIDINE SYNTHASE-RELATED"/>
    <property type="match status" value="1"/>
</dbReference>
<dbReference type="PANTHER" id="PTHR43033:SF1">
    <property type="entry name" value="TRNA(ILE)-LYSIDINE SYNTHASE-RELATED"/>
    <property type="match status" value="1"/>
</dbReference>
<protein>
    <recommendedName>
        <fullName evidence="6">tRNA(Ile)-lysidine synthase</fullName>
        <ecNumber evidence="6">6.3.4.19</ecNumber>
    </recommendedName>
    <alternativeName>
        <fullName evidence="6">tRNA(Ile)-2-lysyl-cytidine synthase</fullName>
    </alternativeName>
    <alternativeName>
        <fullName evidence="6">tRNA(Ile)-lysidine synthetase</fullName>
    </alternativeName>
</protein>
<sequence>MLTSYLLKNDKRLEAFFSSLDRKKSYLLGFSGGSDSLFLFYVLKSLKINFTAVHVDHGWRECSREEAKALKEFCHREKISYIGHRLSPEEKGERDLENAARKARYAFFYQLCVQQNFSGVFLAHHANDQAETLLKRVLEGAHLSNLKGMTVSSFYQGMQLLRPLLHIPKARLMSLLHREKISYISDETNEDERYLRARMRKKLFPWLEEVFGKNISSPLFALAEESKELAEYMESQTEPFLSKVTCQQGGQVLPISKGLIQQPFLAKYVCKKFFGMFGISVTRHFLQMVYEHLCRRSSVVLCLRNKSVIVKPDLVMIQ</sequence>
<comment type="catalytic activity">
    <reaction evidence="5 6">
        <text>cytidine(34) in tRNA(Ile2) + L-lysine + ATP = lysidine(34) in tRNA(Ile2) + AMP + diphosphate + H(+)</text>
        <dbReference type="Rhea" id="RHEA:43744"/>
        <dbReference type="Rhea" id="RHEA-COMP:10625"/>
        <dbReference type="Rhea" id="RHEA-COMP:10670"/>
        <dbReference type="ChEBI" id="CHEBI:15378"/>
        <dbReference type="ChEBI" id="CHEBI:30616"/>
        <dbReference type="ChEBI" id="CHEBI:32551"/>
        <dbReference type="ChEBI" id="CHEBI:33019"/>
        <dbReference type="ChEBI" id="CHEBI:82748"/>
        <dbReference type="ChEBI" id="CHEBI:83665"/>
        <dbReference type="ChEBI" id="CHEBI:456215"/>
        <dbReference type="EC" id="6.3.4.19"/>
    </reaction>
</comment>
<evidence type="ECO:0000256" key="6">
    <source>
        <dbReference type="HAMAP-Rule" id="MF_01161"/>
    </source>
</evidence>
<dbReference type="SUPFAM" id="SSF52402">
    <property type="entry name" value="Adenine nucleotide alpha hydrolases-like"/>
    <property type="match status" value="1"/>
</dbReference>
<dbReference type="InterPro" id="IPR011063">
    <property type="entry name" value="TilS/TtcA_N"/>
</dbReference>